<evidence type="ECO:0000256" key="1">
    <source>
        <dbReference type="ARBA" id="ARBA00022450"/>
    </source>
</evidence>
<dbReference type="PANTHER" id="PTHR43439">
    <property type="entry name" value="PHENYLACETATE-COENZYME A LIGASE"/>
    <property type="match status" value="1"/>
</dbReference>
<dbReference type="PROSITE" id="PS50075">
    <property type="entry name" value="CARRIER"/>
    <property type="match status" value="1"/>
</dbReference>
<dbReference type="Pfam" id="PF23562">
    <property type="entry name" value="AMP-binding_C_3"/>
    <property type="match status" value="1"/>
</dbReference>
<accession>A0A3M7ET82</accession>
<comment type="caution">
    <text evidence="5">The sequence shown here is derived from an EMBL/GenBank/DDBJ whole genome shotgun (WGS) entry which is preliminary data.</text>
</comment>
<dbReference type="PROSITE" id="PS00455">
    <property type="entry name" value="AMP_BINDING"/>
    <property type="match status" value="1"/>
</dbReference>
<organism evidence="5 6">
    <name type="scientific">Hortaea werneckii</name>
    <name type="common">Black yeast</name>
    <name type="synonym">Cladosporium werneckii</name>
    <dbReference type="NCBI Taxonomy" id="91943"/>
    <lineage>
        <taxon>Eukaryota</taxon>
        <taxon>Fungi</taxon>
        <taxon>Dikarya</taxon>
        <taxon>Ascomycota</taxon>
        <taxon>Pezizomycotina</taxon>
        <taxon>Dothideomycetes</taxon>
        <taxon>Dothideomycetidae</taxon>
        <taxon>Mycosphaerellales</taxon>
        <taxon>Teratosphaeriaceae</taxon>
        <taxon>Hortaea</taxon>
    </lineage>
</organism>
<dbReference type="SUPFAM" id="SSF51735">
    <property type="entry name" value="NAD(P)-binding Rossmann-fold domains"/>
    <property type="match status" value="1"/>
</dbReference>
<dbReference type="Pfam" id="PF07993">
    <property type="entry name" value="NAD_binding_4"/>
    <property type="match status" value="1"/>
</dbReference>
<dbReference type="InterPro" id="IPR042099">
    <property type="entry name" value="ANL_N_sf"/>
</dbReference>
<evidence type="ECO:0000256" key="2">
    <source>
        <dbReference type="ARBA" id="ARBA00022553"/>
    </source>
</evidence>
<dbReference type="VEuPathDB" id="FungiDB:BTJ68_03590"/>
<dbReference type="InterPro" id="IPR009081">
    <property type="entry name" value="PP-bd_ACP"/>
</dbReference>
<dbReference type="Pfam" id="PF00550">
    <property type="entry name" value="PP-binding"/>
    <property type="match status" value="1"/>
</dbReference>
<dbReference type="InterPro" id="IPR051414">
    <property type="entry name" value="Adenylate-forming_Reductase"/>
</dbReference>
<dbReference type="InterPro" id="IPR036291">
    <property type="entry name" value="NAD(P)-bd_dom_sf"/>
</dbReference>
<feature type="compositionally biased region" description="Low complexity" evidence="3">
    <location>
        <begin position="912"/>
        <end position="928"/>
    </location>
</feature>
<dbReference type="EMBL" id="QWIQ01000686">
    <property type="protein sequence ID" value="RMY79650.1"/>
    <property type="molecule type" value="Genomic_DNA"/>
</dbReference>
<dbReference type="Proteomes" id="UP000281468">
    <property type="component" value="Unassembled WGS sequence"/>
</dbReference>
<feature type="region of interest" description="Disordered" evidence="3">
    <location>
        <begin position="891"/>
        <end position="929"/>
    </location>
</feature>
<dbReference type="Pfam" id="PF00501">
    <property type="entry name" value="AMP-binding"/>
    <property type="match status" value="1"/>
</dbReference>
<proteinExistence type="predicted"/>
<dbReference type="Gene3D" id="1.10.1200.10">
    <property type="entry name" value="ACP-like"/>
    <property type="match status" value="1"/>
</dbReference>
<evidence type="ECO:0000313" key="6">
    <source>
        <dbReference type="Proteomes" id="UP000281468"/>
    </source>
</evidence>
<feature type="non-terminal residue" evidence="5">
    <location>
        <position position="1"/>
    </location>
</feature>
<name>A0A3M7ET82_HORWE</name>
<dbReference type="InterPro" id="IPR036736">
    <property type="entry name" value="ACP-like_sf"/>
</dbReference>
<gene>
    <name evidence="5" type="ORF">D0862_13092</name>
</gene>
<keyword evidence="2" id="KW-0597">Phosphoprotein</keyword>
<sequence>ASNAIDRLTWHLDDALSSRSDKETVGYVGPNDIRYFILACAACKCRLKALFSSPRNTFDAHKSLLEKTECRTLLRPSERQADPTLSKLVDEGAVRVVDIPALETLLNPQPVKKFPYEVDFRTCLNDAFIILHTSGSTGLPKPVGITHGLIATIDAQQLLPDVDGRHTAAREWAHRSVYTALPPFHSAGFNFFSFSIFQSTHLVMGPADQPPSLDTVEQILNIGCASAAVIPPSLLAEVAADEKVLPRLSKWSSVAFGGGPLPRDAGDAIWKHTKVLQCLGSTETFNVPELVPRSIDEWPYHDFHPDLRISFIERQKGLHELVFVRNERSLKHQGAFWTFPELNEYPMKDLYEQHPSKMSLWAYRGRVDDVVVLSNGEKIMPKDAENAIASDENVRAALIVGNGQAQPGLLVEPKEELSDKQAEQVQASLSGTVSKANKVLPGHGQIHTSHVRLLSRPNSFLRSAKGEIQRAPTTEALSETIQSLFSSAGMMTDEEESFDFTNEDTLASSLSDIISAEFLEGMRPQPDDNLFDCGFDSLKVLKMVKYIKCAYKRFDTVPGPDLGITSRLIYQHPTLKSLSRAVMKAAGDQGDGEGEGQEDVHAHMSSLLETYSSRLDSIETNRPTVVVLTGSTGSLGSYILDNLLRNPKVDKVFCLNRSSNAREKQGQNNESRGLTQDFSKAEFLQVNLAQAELDLDNEKYYMLRSQATHIIHNAWPVDFNMSLSTFEPQLEGCLRLIELACTAPVKPAMMFLSSVGAANNWCSISSTPVPEEPLQEFDAAESMGYAQSKLLAEQIFDRASAKRDIPVKICRVGQITGPVNSEKGMWSTNEWLPSMLLSCKSLRAIPESLGSMDSMTWIPCDLLSTMLVDTILADPSKSTSNEPASDAWLHVPLDEPESDGSIGSRSPSECFSSSKDTVSSRTSLSSTTQGRAPTKATYLHFVNPNQAHWNEICHEIAPFIDGKADVVPLQQWVDALASAADTEDSISKLPAVRLIEFFRGIASKEAQKPVFSTSRSTAHCKMLRDLPPVSVPWFKQWLTQWKQEGMLT</sequence>
<dbReference type="InterPro" id="IPR000873">
    <property type="entry name" value="AMP-dep_synth/lig_dom"/>
</dbReference>
<evidence type="ECO:0000256" key="3">
    <source>
        <dbReference type="SAM" id="MobiDB-lite"/>
    </source>
</evidence>
<dbReference type="AlphaFoldDB" id="A0A3M7ET82"/>
<feature type="domain" description="Carrier" evidence="4">
    <location>
        <begin position="497"/>
        <end position="586"/>
    </location>
</feature>
<dbReference type="SUPFAM" id="SSF56801">
    <property type="entry name" value="Acetyl-CoA synthetase-like"/>
    <property type="match status" value="1"/>
</dbReference>
<evidence type="ECO:0000259" key="4">
    <source>
        <dbReference type="PROSITE" id="PS50075"/>
    </source>
</evidence>
<dbReference type="InterPro" id="IPR020845">
    <property type="entry name" value="AMP-binding_CS"/>
</dbReference>
<dbReference type="Gene3D" id="3.40.50.12780">
    <property type="entry name" value="N-terminal domain of ligase-like"/>
    <property type="match status" value="1"/>
</dbReference>
<protein>
    <recommendedName>
        <fullName evidence="4">Carrier domain-containing protein</fullName>
    </recommendedName>
</protein>
<dbReference type="Gene3D" id="3.40.50.720">
    <property type="entry name" value="NAD(P)-binding Rossmann-like Domain"/>
    <property type="match status" value="1"/>
</dbReference>
<dbReference type="SUPFAM" id="SSF47336">
    <property type="entry name" value="ACP-like"/>
    <property type="match status" value="1"/>
</dbReference>
<dbReference type="InterPro" id="IPR013120">
    <property type="entry name" value="FAR_NAD-bd"/>
</dbReference>
<dbReference type="PANTHER" id="PTHR43439:SF2">
    <property type="entry name" value="ENZYME, PUTATIVE (JCVI)-RELATED"/>
    <property type="match status" value="1"/>
</dbReference>
<evidence type="ECO:0000313" key="5">
    <source>
        <dbReference type="EMBL" id="RMY79650.1"/>
    </source>
</evidence>
<feature type="compositionally biased region" description="Polar residues" evidence="3">
    <location>
        <begin position="901"/>
        <end position="911"/>
    </location>
</feature>
<keyword evidence="1" id="KW-0596">Phosphopantetheine</keyword>
<reference evidence="5 6" key="1">
    <citation type="journal article" date="2018" name="BMC Genomics">
        <title>Genomic evidence for intraspecific hybridization in a clonal and extremely halotolerant yeast.</title>
        <authorList>
            <person name="Gostincar C."/>
            <person name="Stajich J.E."/>
            <person name="Zupancic J."/>
            <person name="Zalar P."/>
            <person name="Gunde-Cimerman N."/>
        </authorList>
    </citation>
    <scope>NUCLEOTIDE SEQUENCE [LARGE SCALE GENOMIC DNA]</scope>
    <source>
        <strain evidence="5 6">EXF-171</strain>
    </source>
</reference>